<keyword evidence="10" id="KW-1185">Reference proteome</keyword>
<protein>
    <recommendedName>
        <fullName evidence="8">PX domain-containing protein</fullName>
    </recommendedName>
</protein>
<evidence type="ECO:0000256" key="5">
    <source>
        <dbReference type="ARBA" id="ARBA00022927"/>
    </source>
</evidence>
<dbReference type="GO" id="GO:0042147">
    <property type="term" value="P:retrograde transport, endosome to Golgi"/>
    <property type="evidence" value="ECO:0007669"/>
    <property type="project" value="InterPro"/>
</dbReference>
<dbReference type="InterPro" id="IPR036871">
    <property type="entry name" value="PX_dom_sf"/>
</dbReference>
<feature type="domain" description="PX" evidence="8">
    <location>
        <begin position="50"/>
        <end position="171"/>
    </location>
</feature>
<dbReference type="KEGG" id="bnn:FOA43_002936"/>
<dbReference type="PROSITE" id="PS50195">
    <property type="entry name" value="PX"/>
    <property type="match status" value="1"/>
</dbReference>
<evidence type="ECO:0000256" key="4">
    <source>
        <dbReference type="ARBA" id="ARBA00022753"/>
    </source>
</evidence>
<dbReference type="PANTHER" id="PTHR46979">
    <property type="entry name" value="SORTING NEXIN-41"/>
    <property type="match status" value="1"/>
</dbReference>
<keyword evidence="7" id="KW-0472">Membrane</keyword>
<keyword evidence="4" id="KW-0967">Endosome</keyword>
<evidence type="ECO:0000313" key="10">
    <source>
        <dbReference type="Proteomes" id="UP000662931"/>
    </source>
</evidence>
<dbReference type="Proteomes" id="UP000662931">
    <property type="component" value="Chromosome 3"/>
</dbReference>
<evidence type="ECO:0000256" key="3">
    <source>
        <dbReference type="ARBA" id="ARBA00022448"/>
    </source>
</evidence>
<organism evidence="9 10">
    <name type="scientific">Eeniella nana</name>
    <name type="common">Yeast</name>
    <name type="synonym">Brettanomyces nanus</name>
    <dbReference type="NCBI Taxonomy" id="13502"/>
    <lineage>
        <taxon>Eukaryota</taxon>
        <taxon>Fungi</taxon>
        <taxon>Dikarya</taxon>
        <taxon>Ascomycota</taxon>
        <taxon>Saccharomycotina</taxon>
        <taxon>Pichiomycetes</taxon>
        <taxon>Pichiales</taxon>
        <taxon>Pichiaceae</taxon>
        <taxon>Brettanomyces</taxon>
    </lineage>
</organism>
<name>A0A875S788_EENNA</name>
<reference evidence="9" key="1">
    <citation type="submission" date="2020-10" db="EMBL/GenBank/DDBJ databases">
        <authorList>
            <person name="Roach M.J.R."/>
        </authorList>
    </citation>
    <scope>NUCLEOTIDE SEQUENCE</scope>
    <source>
        <strain evidence="9">CBS 1945</strain>
    </source>
</reference>
<keyword evidence="3" id="KW-0813">Transport</keyword>
<keyword evidence="5" id="KW-0653">Protein transport</keyword>
<evidence type="ECO:0000256" key="1">
    <source>
        <dbReference type="ARBA" id="ARBA00004481"/>
    </source>
</evidence>
<dbReference type="GO" id="GO:0005829">
    <property type="term" value="C:cytosol"/>
    <property type="evidence" value="ECO:0007669"/>
    <property type="project" value="GOC"/>
</dbReference>
<dbReference type="InterPro" id="IPR051079">
    <property type="entry name" value="Sorting_Nexin_Autophagy"/>
</dbReference>
<dbReference type="InterPro" id="IPR001683">
    <property type="entry name" value="PX_dom"/>
</dbReference>
<evidence type="ECO:0000259" key="8">
    <source>
        <dbReference type="PROSITE" id="PS50195"/>
    </source>
</evidence>
<dbReference type="Gene3D" id="3.30.1520.10">
    <property type="entry name" value="Phox-like domain"/>
    <property type="match status" value="1"/>
</dbReference>
<dbReference type="GO" id="GO:0010008">
    <property type="term" value="C:endosome membrane"/>
    <property type="evidence" value="ECO:0007669"/>
    <property type="project" value="UniProtKB-SubCell"/>
</dbReference>
<keyword evidence="6" id="KW-0446">Lipid-binding</keyword>
<evidence type="ECO:0000256" key="7">
    <source>
        <dbReference type="ARBA" id="ARBA00023136"/>
    </source>
</evidence>
<evidence type="ECO:0000313" key="9">
    <source>
        <dbReference type="EMBL" id="QPG75579.1"/>
    </source>
</evidence>
<comment type="similarity">
    <text evidence="2">Belongs to the sorting nexin family.</text>
</comment>
<dbReference type="GeneID" id="62196337"/>
<dbReference type="RefSeq" id="XP_038779144.1">
    <property type="nucleotide sequence ID" value="XM_038923216.1"/>
</dbReference>
<proteinExistence type="inferred from homology"/>
<accession>A0A875S788</accession>
<dbReference type="InterPro" id="IPR044106">
    <property type="entry name" value="PX_Snx41/Atg20"/>
</dbReference>
<evidence type="ECO:0000256" key="2">
    <source>
        <dbReference type="ARBA" id="ARBA00010883"/>
    </source>
</evidence>
<dbReference type="AlphaFoldDB" id="A0A875S788"/>
<dbReference type="SUPFAM" id="SSF64268">
    <property type="entry name" value="PX domain"/>
    <property type="match status" value="1"/>
</dbReference>
<dbReference type="OrthoDB" id="289314at2759"/>
<comment type="subcellular location">
    <subcellularLocation>
        <location evidence="1">Endosome membrane</location>
        <topology evidence="1">Peripheral membrane protein</topology>
    </subcellularLocation>
</comment>
<evidence type="ECO:0000256" key="6">
    <source>
        <dbReference type="ARBA" id="ARBA00023121"/>
    </source>
</evidence>
<gene>
    <name evidence="9" type="ORF">FOA43_002936</name>
</gene>
<dbReference type="GO" id="GO:0015031">
    <property type="term" value="P:protein transport"/>
    <property type="evidence" value="ECO:0007669"/>
    <property type="project" value="UniProtKB-KW"/>
</dbReference>
<dbReference type="GO" id="GO:0035091">
    <property type="term" value="F:phosphatidylinositol binding"/>
    <property type="evidence" value="ECO:0007669"/>
    <property type="project" value="InterPro"/>
</dbReference>
<dbReference type="SMART" id="SM00312">
    <property type="entry name" value="PX"/>
    <property type="match status" value="1"/>
</dbReference>
<dbReference type="EMBL" id="CP064814">
    <property type="protein sequence ID" value="QPG75579.1"/>
    <property type="molecule type" value="Genomic_DNA"/>
</dbReference>
<dbReference type="CDD" id="cd06867">
    <property type="entry name" value="PX_SNX41_42"/>
    <property type="match status" value="1"/>
</dbReference>
<dbReference type="PANTHER" id="PTHR46979:SF2">
    <property type="entry name" value="SORTING NEXIN-41"/>
    <property type="match status" value="1"/>
</dbReference>
<sequence>MNFGDYDDFTQDNNPFAGSDHHFSNGIVNSYEDVHSSPLNAPLSLSPQKNQPLSVNDCYTIVGYQVLGAVFYKIHLNGDVNDDLVFRRYSDFVSLRSYLIKFFQTKVIPPVPEKHSISRLLKHPFNYRSDKQIIDRRIRLLNYFLKRLLADEEIRQSEFVARFLDPREKYWSKILHGPPFTNLSSKSIYLTSPRDPTTPSPYFAFLPIPPRGQIRNYQSDLNDSVFRPLESRARKLLNIVRRLESTANKTIRDFQSNREALIELGGFFNIFSIIEDQHEVIEHFGNKIDLNFLNIEVFVSSLTIYIKEKLMVIRLTLLVILPLLHFRKMKEVQLGYLQDIILRRQARLKDITGRVLGEERLDEVIRKGEIQSPSLSKAIANLKAKRNAVERLDEADNETIEDSLSNISLPQSWNRAISASEDPDTTTTTNNTMGTRHKAVDKMSVSELQVEMVQLSRELNRKLIPCFDSLTKDVEYISIGVERSVNAEMKCSVKMLQEIIGNWKQQVFGEYIKSCTEVWGR</sequence>
<dbReference type="Pfam" id="PF00787">
    <property type="entry name" value="PX"/>
    <property type="match status" value="1"/>
</dbReference>